<dbReference type="GO" id="GO:0004019">
    <property type="term" value="F:adenylosuccinate synthase activity"/>
    <property type="evidence" value="ECO:0007669"/>
    <property type="project" value="UniProtKB-UniRule"/>
</dbReference>
<protein>
    <recommendedName>
        <fullName evidence="8">Adenylosuccinate synthetase</fullName>
        <shortName evidence="8">AMPSase</shortName>
        <shortName evidence="8">AdSS</shortName>
        <ecNumber evidence="8">6.3.4.4</ecNumber>
    </recommendedName>
    <alternativeName>
        <fullName evidence="8">IMP--aspartate ligase</fullName>
    </alternativeName>
</protein>
<dbReference type="GO" id="GO:0005737">
    <property type="term" value="C:cytoplasm"/>
    <property type="evidence" value="ECO:0007669"/>
    <property type="project" value="UniProtKB-SubCell"/>
</dbReference>
<dbReference type="InterPro" id="IPR001114">
    <property type="entry name" value="Adenylosuccinate_synthetase"/>
</dbReference>
<dbReference type="Gene3D" id="3.90.170.10">
    <property type="entry name" value="Adenylosuccinate Synthetase, subunit A, domain 3"/>
    <property type="match status" value="1"/>
</dbReference>
<feature type="binding site" evidence="8">
    <location>
        <begin position="88"/>
        <end position="94"/>
    </location>
    <ligand>
        <name>substrate</name>
    </ligand>
</feature>
<dbReference type="HAMAP" id="MF_00011">
    <property type="entry name" value="Adenylosucc_synth"/>
    <property type="match status" value="1"/>
</dbReference>
<dbReference type="HOGENOM" id="CLU_029848_2_1_0"/>
<feature type="binding site" description="in other chain" evidence="8">
    <location>
        <position position="28"/>
    </location>
    <ligand>
        <name>IMP</name>
        <dbReference type="ChEBI" id="CHEBI:58053"/>
        <note>ligand shared between dimeric partners</note>
    </ligand>
</feature>
<keyword evidence="10" id="KW-1185">Reference proteome</keyword>
<dbReference type="Proteomes" id="UP000030700">
    <property type="component" value="Unassembled WGS sequence"/>
</dbReference>
<sequence length="225" mass="24108">MKAGKHVLYEGAQGTMLDIDHGTYPYVTSSSACAGGACTGLGVGPTNIDGVLGVIKAYTTRVGEGPFPTELHDATGQRIRDLGSEYGATTGRPRRCGWFDAVVGRYAVRVNGASALAIMKMDILDAFAKIAICTGYRYRGSVVTELPMEPQALEACEPAYEEFDGWQQSTVGITQYDDLPEKAKAYLSHLSDLLETEIALISTGPKREQTIITPRCGSLLKFGAC</sequence>
<comment type="caution">
    <text evidence="8">Lacks conserved residue(s) required for the propagation of feature annotation.</text>
</comment>
<dbReference type="PANTHER" id="PTHR11846:SF0">
    <property type="entry name" value="ADENYLOSUCCINATE SYNTHETASE"/>
    <property type="match status" value="1"/>
</dbReference>
<evidence type="ECO:0000256" key="8">
    <source>
        <dbReference type="HAMAP-Rule" id="MF_00011"/>
    </source>
</evidence>
<dbReference type="SUPFAM" id="SSF52540">
    <property type="entry name" value="P-loop containing nucleoside triphosphate hydrolases"/>
    <property type="match status" value="1"/>
</dbReference>
<dbReference type="EMBL" id="DF820456">
    <property type="protein sequence ID" value="GAK51064.1"/>
    <property type="molecule type" value="Genomic_DNA"/>
</dbReference>
<dbReference type="Gene3D" id="3.40.440.10">
    <property type="entry name" value="Adenylosuccinate Synthetase, subunit A, domain 1"/>
    <property type="match status" value="1"/>
</dbReference>
<keyword evidence="4 8" id="KW-0547">Nucleotide-binding</keyword>
<feature type="binding site" description="in other chain" evidence="8">
    <location>
        <position position="92"/>
    </location>
    <ligand>
        <name>IMP</name>
        <dbReference type="ChEBI" id="CHEBI:58053"/>
        <note>ligand shared between dimeric partners</note>
    </ligand>
</feature>
<feature type="binding site" evidence="8">
    <location>
        <begin position="120"/>
        <end position="122"/>
    </location>
    <ligand>
        <name>GTP</name>
        <dbReference type="ChEBI" id="CHEBI:37565"/>
    </ligand>
</feature>
<comment type="subunit">
    <text evidence="1 8">Homodimer.</text>
</comment>
<gene>
    <name evidence="8" type="primary">purA</name>
    <name evidence="9" type="ORF">U14_02306</name>
</gene>
<accession>A0A0S6VU24</accession>
<keyword evidence="2 8" id="KW-0436">Ligase</keyword>
<organism evidence="9">
    <name type="scientific">Candidatus Moduliflexus flocculans</name>
    <dbReference type="NCBI Taxonomy" id="1499966"/>
    <lineage>
        <taxon>Bacteria</taxon>
        <taxon>Candidatus Moduliflexota</taxon>
        <taxon>Candidatus Moduliflexia</taxon>
        <taxon>Candidatus Moduliflexales</taxon>
        <taxon>Candidatus Moduliflexaceae</taxon>
    </lineage>
</organism>
<reference evidence="9" key="1">
    <citation type="journal article" date="2015" name="PeerJ">
        <title>First genomic representation of candidate bacterial phylum KSB3 points to enhanced environmental sensing as a trigger of wastewater bulking.</title>
        <authorList>
            <person name="Sekiguchi Y."/>
            <person name="Ohashi A."/>
            <person name="Parks D.H."/>
            <person name="Yamauchi T."/>
            <person name="Tyson G.W."/>
            <person name="Hugenholtz P."/>
        </authorList>
    </citation>
    <scope>NUCLEOTIDE SEQUENCE [LARGE SCALE GENOMIC DNA]</scope>
</reference>
<dbReference type="AlphaFoldDB" id="A0A0S6VU24"/>
<dbReference type="PANTHER" id="PTHR11846">
    <property type="entry name" value="ADENYLOSUCCINATE SYNTHETASE"/>
    <property type="match status" value="1"/>
</dbReference>
<keyword evidence="6 8" id="KW-0460">Magnesium</keyword>
<proteinExistence type="inferred from homology"/>
<evidence type="ECO:0000313" key="10">
    <source>
        <dbReference type="Proteomes" id="UP000030700"/>
    </source>
</evidence>
<comment type="function">
    <text evidence="8">Plays an important role in the de novo pathway of purine nucleotide biosynthesis. Catalyzes the first committed step in the biosynthesis of AMP from IMP.</text>
</comment>
<evidence type="ECO:0000256" key="5">
    <source>
        <dbReference type="ARBA" id="ARBA00022755"/>
    </source>
</evidence>
<dbReference type="STRING" id="1499966.U14_02306"/>
<comment type="catalytic activity">
    <reaction evidence="8">
        <text>IMP + L-aspartate + GTP = N(6)-(1,2-dicarboxyethyl)-AMP + GDP + phosphate + 2 H(+)</text>
        <dbReference type="Rhea" id="RHEA:15753"/>
        <dbReference type="ChEBI" id="CHEBI:15378"/>
        <dbReference type="ChEBI" id="CHEBI:29991"/>
        <dbReference type="ChEBI" id="CHEBI:37565"/>
        <dbReference type="ChEBI" id="CHEBI:43474"/>
        <dbReference type="ChEBI" id="CHEBI:57567"/>
        <dbReference type="ChEBI" id="CHEBI:58053"/>
        <dbReference type="ChEBI" id="CHEBI:58189"/>
        <dbReference type="EC" id="6.3.4.4"/>
    </reaction>
</comment>
<evidence type="ECO:0000256" key="2">
    <source>
        <dbReference type="ARBA" id="ARBA00022598"/>
    </source>
</evidence>
<feature type="binding site" evidence="8">
    <location>
        <position position="94"/>
    </location>
    <ligand>
        <name>GTP</name>
        <dbReference type="ChEBI" id="CHEBI:37565"/>
    </ligand>
</feature>
<evidence type="ECO:0000313" key="9">
    <source>
        <dbReference type="EMBL" id="GAK51064.1"/>
    </source>
</evidence>
<keyword evidence="8" id="KW-0963">Cytoplasm</keyword>
<keyword evidence="5 8" id="KW-0658">Purine biosynthesis</keyword>
<evidence type="ECO:0000256" key="3">
    <source>
        <dbReference type="ARBA" id="ARBA00022723"/>
    </source>
</evidence>
<dbReference type="InterPro" id="IPR027417">
    <property type="entry name" value="P-loop_NTPase"/>
</dbReference>
<feature type="binding site" description="in other chain" evidence="8">
    <location>
        <position position="13"/>
    </location>
    <ligand>
        <name>IMP</name>
        <dbReference type="ChEBI" id="CHEBI:58053"/>
        <note>ligand shared between dimeric partners</note>
    </ligand>
</feature>
<dbReference type="UniPathway" id="UPA00075">
    <property type="reaction ID" value="UER00335"/>
</dbReference>
<dbReference type="InterPro" id="IPR042111">
    <property type="entry name" value="Adenylosuccinate_synth_dom3"/>
</dbReference>
<keyword evidence="3 8" id="KW-0479">Metal-binding</keyword>
<comment type="similarity">
    <text evidence="8">Belongs to the adenylosuccinate synthetase family.</text>
</comment>
<dbReference type="PROSITE" id="PS51257">
    <property type="entry name" value="PROKAR_LIPOPROTEIN"/>
    <property type="match status" value="1"/>
</dbReference>
<dbReference type="GO" id="GO:0005525">
    <property type="term" value="F:GTP binding"/>
    <property type="evidence" value="ECO:0007669"/>
    <property type="project" value="UniProtKB-UniRule"/>
</dbReference>
<dbReference type="Pfam" id="PF00709">
    <property type="entry name" value="Adenylsucc_synt"/>
    <property type="match status" value="1"/>
</dbReference>
<dbReference type="EC" id="6.3.4.4" evidence="8"/>
<dbReference type="GO" id="GO:0000287">
    <property type="term" value="F:magnesium ion binding"/>
    <property type="evidence" value="ECO:0007669"/>
    <property type="project" value="UniProtKB-UniRule"/>
</dbReference>
<dbReference type="InterPro" id="IPR042109">
    <property type="entry name" value="Adenylosuccinate_synth_dom1"/>
</dbReference>
<keyword evidence="7 8" id="KW-0342">GTP-binding</keyword>
<dbReference type="GO" id="GO:0046040">
    <property type="term" value="P:IMP metabolic process"/>
    <property type="evidence" value="ECO:0007669"/>
    <property type="project" value="TreeGrafter"/>
</dbReference>
<dbReference type="FunFam" id="3.90.170.10:FF:000001">
    <property type="entry name" value="Adenylosuccinate synthetase"/>
    <property type="match status" value="1"/>
</dbReference>
<evidence type="ECO:0000256" key="4">
    <source>
        <dbReference type="ARBA" id="ARBA00022741"/>
    </source>
</evidence>
<dbReference type="SMART" id="SM00788">
    <property type="entry name" value="Adenylsucc_synt"/>
    <property type="match status" value="1"/>
</dbReference>
<evidence type="ECO:0000256" key="6">
    <source>
        <dbReference type="ARBA" id="ARBA00022842"/>
    </source>
</evidence>
<name>A0A0S6VU24_9BACT</name>
<feature type="binding site" evidence="8">
    <location>
        <begin position="202"/>
        <end position="204"/>
    </location>
    <ligand>
        <name>GTP</name>
        <dbReference type="ChEBI" id="CHEBI:37565"/>
    </ligand>
</feature>
<dbReference type="GO" id="GO:0044208">
    <property type="term" value="P:'de novo' AMP biosynthetic process"/>
    <property type="evidence" value="ECO:0007669"/>
    <property type="project" value="UniProtKB-UniRule"/>
</dbReference>
<comment type="cofactor">
    <cofactor evidence="8">
        <name>Mg(2+)</name>
        <dbReference type="ChEBI" id="CHEBI:18420"/>
    </cofactor>
    <text evidence="8">Binds 1 Mg(2+) ion per subunit.</text>
</comment>
<evidence type="ECO:0000256" key="1">
    <source>
        <dbReference type="ARBA" id="ARBA00011738"/>
    </source>
</evidence>
<evidence type="ECO:0000256" key="7">
    <source>
        <dbReference type="ARBA" id="ARBA00023134"/>
    </source>
</evidence>
<comment type="subcellular location">
    <subcellularLocation>
        <location evidence="8">Cytoplasm</location>
    </subcellularLocation>
</comment>
<comment type="pathway">
    <text evidence="8">Purine metabolism; AMP biosynthesis via de novo pathway; AMP from IMP: step 1/2.</text>
</comment>